<evidence type="ECO:0000313" key="3">
    <source>
        <dbReference type="EMBL" id="QJA68678.1"/>
    </source>
</evidence>
<name>A0A6M3JH81_9ZZZZ</name>
<gene>
    <name evidence="3" type="ORF">MM415A05991_0001</name>
    <name evidence="2" type="ORF">MM415B00382_0010</name>
</gene>
<feature type="region of interest" description="Disordered" evidence="1">
    <location>
        <begin position="112"/>
        <end position="155"/>
    </location>
</feature>
<organism evidence="3">
    <name type="scientific">viral metagenome</name>
    <dbReference type="NCBI Taxonomy" id="1070528"/>
    <lineage>
        <taxon>unclassified sequences</taxon>
        <taxon>metagenomes</taxon>
        <taxon>organismal metagenomes</taxon>
    </lineage>
</organism>
<evidence type="ECO:0000313" key="2">
    <source>
        <dbReference type="EMBL" id="QJA65620.1"/>
    </source>
</evidence>
<dbReference type="EMBL" id="MT141639">
    <property type="protein sequence ID" value="QJA68678.1"/>
    <property type="molecule type" value="Genomic_DNA"/>
</dbReference>
<proteinExistence type="predicted"/>
<evidence type="ECO:0000256" key="1">
    <source>
        <dbReference type="SAM" id="MobiDB-lite"/>
    </source>
</evidence>
<feature type="compositionally biased region" description="Basic and acidic residues" evidence="1">
    <location>
        <begin position="127"/>
        <end position="138"/>
    </location>
</feature>
<protein>
    <submittedName>
        <fullName evidence="3">Uncharacterized protein</fullName>
    </submittedName>
</protein>
<dbReference type="AlphaFoldDB" id="A0A6M3JH81"/>
<sequence>MIDRSLGCSRKFAALIQAAGPLGEFAQALYPLVVAHADDYGREAGDAFTVKHAVLSTSSRTEAEFDAALQAMQTVGLVRRYDAEDQTVLEVMAFDAHQDLHKRAQKSRFPEFTGKLRNSPDCPPQLKRTEEKRTEEKYVPTVAAKSTPQRATAPPDPRVKAFLAWFQAEYKTRRHGATYFVPWKKDAPLVKRLLTTYEPERLQKHAKILLTTDDAWVDRTDRGIGILAAKINWLEERLATWEATQRRTPTAAIDEHAAYAAARAK</sequence>
<accession>A0A6M3JH81</accession>
<dbReference type="EMBL" id="MT141542">
    <property type="protein sequence ID" value="QJA65620.1"/>
    <property type="molecule type" value="Genomic_DNA"/>
</dbReference>
<reference evidence="3" key="1">
    <citation type="submission" date="2020-03" db="EMBL/GenBank/DDBJ databases">
        <title>The deep terrestrial virosphere.</title>
        <authorList>
            <person name="Holmfeldt K."/>
            <person name="Nilsson E."/>
            <person name="Simone D."/>
            <person name="Lopez-Fernandez M."/>
            <person name="Wu X."/>
            <person name="de Brujin I."/>
            <person name="Lundin D."/>
            <person name="Andersson A."/>
            <person name="Bertilsson S."/>
            <person name="Dopson M."/>
        </authorList>
    </citation>
    <scope>NUCLEOTIDE SEQUENCE</scope>
    <source>
        <strain evidence="3">MM415A05991</strain>
        <strain evidence="2">MM415B00382</strain>
    </source>
</reference>